<accession>A0A507CKI0</accession>
<dbReference type="VEuPathDB" id="FungiDB:SeMB42_g06745"/>
<name>A0A507CKI0_9FUNG</name>
<sequence>MGFGGRPTKAILGPAEQEEARGLKAHGRLHSSSSCAASFVYVWMCLYYTMTSSSAMQIISVPLIPKKNQKETSLATITKSDLTLSVTHTCSRGGTFRPSCLGSG</sequence>
<reference evidence="1 2" key="1">
    <citation type="journal article" date="2019" name="Sci. Rep.">
        <title>Comparative genomics of chytrid fungi reveal insights into the obligate biotrophic and pathogenic lifestyle of Synchytrium endobioticum.</title>
        <authorList>
            <person name="van de Vossenberg B.T.L.H."/>
            <person name="Warris S."/>
            <person name="Nguyen H.D.T."/>
            <person name="van Gent-Pelzer M.P.E."/>
            <person name="Joly D.L."/>
            <person name="van de Geest H.C."/>
            <person name="Bonants P.J.M."/>
            <person name="Smith D.S."/>
            <person name="Levesque C.A."/>
            <person name="van der Lee T.A.J."/>
        </authorList>
    </citation>
    <scope>NUCLEOTIDE SEQUENCE [LARGE SCALE GENOMIC DNA]</scope>
    <source>
        <strain evidence="1 2">MB42</strain>
    </source>
</reference>
<organism evidence="1 2">
    <name type="scientific">Synchytrium endobioticum</name>
    <dbReference type="NCBI Taxonomy" id="286115"/>
    <lineage>
        <taxon>Eukaryota</taxon>
        <taxon>Fungi</taxon>
        <taxon>Fungi incertae sedis</taxon>
        <taxon>Chytridiomycota</taxon>
        <taxon>Chytridiomycota incertae sedis</taxon>
        <taxon>Chytridiomycetes</taxon>
        <taxon>Synchytriales</taxon>
        <taxon>Synchytriaceae</taxon>
        <taxon>Synchytrium</taxon>
    </lineage>
</organism>
<protein>
    <submittedName>
        <fullName evidence="1">Uncharacterized protein</fullName>
    </submittedName>
</protein>
<dbReference type="AlphaFoldDB" id="A0A507CKI0"/>
<proteinExistence type="predicted"/>
<dbReference type="EMBL" id="QEAN01000402">
    <property type="protein sequence ID" value="TPX38425.1"/>
    <property type="molecule type" value="Genomic_DNA"/>
</dbReference>
<dbReference type="Proteomes" id="UP000317494">
    <property type="component" value="Unassembled WGS sequence"/>
</dbReference>
<gene>
    <name evidence="1" type="ORF">SeMB42_g06745</name>
</gene>
<evidence type="ECO:0000313" key="1">
    <source>
        <dbReference type="EMBL" id="TPX38425.1"/>
    </source>
</evidence>
<comment type="caution">
    <text evidence="1">The sequence shown here is derived from an EMBL/GenBank/DDBJ whole genome shotgun (WGS) entry which is preliminary data.</text>
</comment>
<keyword evidence="2" id="KW-1185">Reference proteome</keyword>
<evidence type="ECO:0000313" key="2">
    <source>
        <dbReference type="Proteomes" id="UP000317494"/>
    </source>
</evidence>